<evidence type="ECO:0000313" key="2">
    <source>
        <dbReference type="EMBL" id="PXA73287.1"/>
    </source>
</evidence>
<evidence type="ECO:0000259" key="1">
    <source>
        <dbReference type="Pfam" id="PF12146"/>
    </source>
</evidence>
<accession>A0A318A156</accession>
<gene>
    <name evidence="2" type="ORF">CTB96_00605</name>
</gene>
<feature type="domain" description="Serine aminopeptidase S33" evidence="1">
    <location>
        <begin position="56"/>
        <end position="194"/>
    </location>
</feature>
<reference evidence="2 3" key="1">
    <citation type="submission" date="2018-05" db="EMBL/GenBank/DDBJ databases">
        <title>Genetic diversity of glacier-inhabiting Cryobacterium bacteria in China and description of Cryobacterium mengkeensis sp. nov. and Arthrobacter glacialis sp. nov.</title>
        <authorList>
            <person name="Liu Q."/>
            <person name="Xin Y.-H."/>
        </authorList>
    </citation>
    <scope>NUCLEOTIDE SEQUENCE [LARGE SCALE GENOMIC DNA]</scope>
    <source>
        <strain evidence="2 3">SK-1</strain>
    </source>
</reference>
<dbReference type="OrthoDB" id="9801217at2"/>
<dbReference type="EMBL" id="QHLY01000003">
    <property type="protein sequence ID" value="PXA73287.1"/>
    <property type="molecule type" value="Genomic_DNA"/>
</dbReference>
<proteinExistence type="predicted"/>
<dbReference type="InterPro" id="IPR050228">
    <property type="entry name" value="Carboxylesterase_BioH"/>
</dbReference>
<dbReference type="PANTHER" id="PTHR43194:SF2">
    <property type="entry name" value="PEROXISOMAL MEMBRANE PROTEIN LPX1"/>
    <property type="match status" value="1"/>
</dbReference>
<comment type="caution">
    <text evidence="2">The sequence shown here is derived from an EMBL/GenBank/DDBJ whole genome shotgun (WGS) entry which is preliminary data.</text>
</comment>
<dbReference type="PANTHER" id="PTHR43194">
    <property type="entry name" value="HYDROLASE ALPHA/BETA FOLD FAMILY"/>
    <property type="match status" value="1"/>
</dbReference>
<evidence type="ECO:0000313" key="3">
    <source>
        <dbReference type="Proteomes" id="UP000246722"/>
    </source>
</evidence>
<keyword evidence="2" id="KW-0378">Hydrolase</keyword>
<dbReference type="RefSeq" id="WP_110124963.1">
    <property type="nucleotide sequence ID" value="NZ_QHLY01000003.1"/>
</dbReference>
<keyword evidence="3" id="KW-1185">Reference proteome</keyword>
<dbReference type="AlphaFoldDB" id="A0A318A156"/>
<dbReference type="InterPro" id="IPR022742">
    <property type="entry name" value="Hydrolase_4"/>
</dbReference>
<protein>
    <submittedName>
        <fullName evidence="2">Alpha/beta hydrolase</fullName>
    </submittedName>
</protein>
<dbReference type="SUPFAM" id="SSF53474">
    <property type="entry name" value="alpha/beta-Hydrolases"/>
    <property type="match status" value="1"/>
</dbReference>
<dbReference type="Pfam" id="PF12146">
    <property type="entry name" value="Hydrolase_4"/>
    <property type="match status" value="1"/>
</dbReference>
<dbReference type="GO" id="GO:0016787">
    <property type="term" value="F:hydrolase activity"/>
    <property type="evidence" value="ECO:0007669"/>
    <property type="project" value="UniProtKB-KW"/>
</dbReference>
<dbReference type="Gene3D" id="3.40.50.1820">
    <property type="entry name" value="alpha/beta hydrolase"/>
    <property type="match status" value="1"/>
</dbReference>
<dbReference type="Proteomes" id="UP000246722">
    <property type="component" value="Unassembled WGS sequence"/>
</dbReference>
<organism evidence="2 3">
    <name type="scientific">Cryobacterium arcticum</name>
    <dbReference type="NCBI Taxonomy" id="670052"/>
    <lineage>
        <taxon>Bacteria</taxon>
        <taxon>Bacillati</taxon>
        <taxon>Actinomycetota</taxon>
        <taxon>Actinomycetes</taxon>
        <taxon>Micrococcales</taxon>
        <taxon>Microbacteriaceae</taxon>
        <taxon>Cryobacterium</taxon>
    </lineage>
</organism>
<dbReference type="InterPro" id="IPR029058">
    <property type="entry name" value="AB_hydrolase_fold"/>
</dbReference>
<name>A0A318A156_9MICO</name>
<sequence>MAELGWEDDLLGEHYQRRTLPLDSDAEGEVVATLVRYRPPLTDLVPPFAPARGTDVLYVHGWSDYFFQTGLAEHWHGVGARFYALDLRKYGRSLREHQTPGYVADLATYDADIEAALRLMGHGVAGDGPDAVPSTRRRLVLMGHSTGGLTLSLWAARHPGRASAIVLNSPWIEFQAGGVGRAFIAPLVQLGARMQPLGALPQVDLGFYTRSVSADFDGEWSYDPRWRPARGFPAHRAWLNAVLEGHATVAAGLDIDAPILTLLSARSTILPRWSEQMRQSDSVLVVDNIAAAAVRLGSTVTVARIEGALHDVTLSEPAPRAAAYAALTRWLRAYAP</sequence>